<dbReference type="GO" id="GO:0016787">
    <property type="term" value="F:hydrolase activity"/>
    <property type="evidence" value="ECO:0007669"/>
    <property type="project" value="UniProtKB-KW"/>
</dbReference>
<evidence type="ECO:0000256" key="1">
    <source>
        <dbReference type="SAM" id="Coils"/>
    </source>
</evidence>
<dbReference type="PANTHER" id="PTHR11070">
    <property type="entry name" value="UVRD / RECB / PCRA DNA HELICASE FAMILY MEMBER"/>
    <property type="match status" value="1"/>
</dbReference>
<name>A0A2H0REU4_9BACT</name>
<dbReference type="EMBL" id="PCYI01000006">
    <property type="protein sequence ID" value="PIR45072.1"/>
    <property type="molecule type" value="Genomic_DNA"/>
</dbReference>
<protein>
    <submittedName>
        <fullName evidence="2">Uncharacterized protein</fullName>
    </submittedName>
</protein>
<dbReference type="GO" id="GO:0005524">
    <property type="term" value="F:ATP binding"/>
    <property type="evidence" value="ECO:0007669"/>
    <property type="project" value="UniProtKB-KW"/>
</dbReference>
<dbReference type="InterPro" id="IPR000212">
    <property type="entry name" value="DNA_helicase_UvrD/REP"/>
</dbReference>
<comment type="caution">
    <text evidence="2">The sequence shown here is derived from an EMBL/GenBank/DDBJ whole genome shotgun (WGS) entry which is preliminary data.</text>
</comment>
<dbReference type="Gene3D" id="3.40.50.300">
    <property type="entry name" value="P-loop containing nucleotide triphosphate hydrolases"/>
    <property type="match status" value="2"/>
</dbReference>
<proteinExistence type="predicted"/>
<dbReference type="GO" id="GO:0005829">
    <property type="term" value="C:cytosol"/>
    <property type="evidence" value="ECO:0007669"/>
    <property type="project" value="TreeGrafter"/>
</dbReference>
<reference evidence="2 3" key="1">
    <citation type="submission" date="2017-09" db="EMBL/GenBank/DDBJ databases">
        <title>Depth-based differentiation of microbial function through sediment-hosted aquifers and enrichment of novel symbionts in the deep terrestrial subsurface.</title>
        <authorList>
            <person name="Probst A.J."/>
            <person name="Ladd B."/>
            <person name="Jarett J.K."/>
            <person name="Geller-Mcgrath D.E."/>
            <person name="Sieber C.M."/>
            <person name="Emerson J.B."/>
            <person name="Anantharaman K."/>
            <person name="Thomas B.C."/>
            <person name="Malmstrom R."/>
            <person name="Stieglmeier M."/>
            <person name="Klingl A."/>
            <person name="Woyke T."/>
            <person name="Ryan C.M."/>
            <person name="Banfield J.F."/>
        </authorList>
    </citation>
    <scope>NUCLEOTIDE SEQUENCE [LARGE SCALE GENOMIC DNA]</scope>
    <source>
        <strain evidence="2">CG10_big_fil_rev_8_21_14_0_10_51_16</strain>
    </source>
</reference>
<keyword evidence="1" id="KW-0175">Coiled coil</keyword>
<evidence type="ECO:0000313" key="2">
    <source>
        <dbReference type="EMBL" id="PIR45072.1"/>
    </source>
</evidence>
<gene>
    <name evidence="2" type="ORF">COV10_00915</name>
</gene>
<dbReference type="SUPFAM" id="SSF52540">
    <property type="entry name" value="P-loop containing nucleoside triphosphate hydrolases"/>
    <property type="match status" value="1"/>
</dbReference>
<dbReference type="AlphaFoldDB" id="A0A2H0REU4"/>
<accession>A0A2H0REU4</accession>
<organism evidence="2 3">
    <name type="scientific">Candidatus Vogelbacteria bacterium CG10_big_fil_rev_8_21_14_0_10_51_16</name>
    <dbReference type="NCBI Taxonomy" id="1975045"/>
    <lineage>
        <taxon>Bacteria</taxon>
        <taxon>Candidatus Vogeliibacteriota</taxon>
    </lineage>
</organism>
<evidence type="ECO:0000313" key="3">
    <source>
        <dbReference type="Proteomes" id="UP000228767"/>
    </source>
</evidence>
<dbReference type="GO" id="GO:0003677">
    <property type="term" value="F:DNA binding"/>
    <property type="evidence" value="ECO:0007669"/>
    <property type="project" value="InterPro"/>
</dbReference>
<dbReference type="GO" id="GO:0000725">
    <property type="term" value="P:recombinational repair"/>
    <property type="evidence" value="ECO:0007669"/>
    <property type="project" value="TreeGrafter"/>
</dbReference>
<dbReference type="GO" id="GO:0043138">
    <property type="term" value="F:3'-5' DNA helicase activity"/>
    <property type="evidence" value="ECO:0007669"/>
    <property type="project" value="TreeGrafter"/>
</dbReference>
<feature type="coiled-coil region" evidence="1">
    <location>
        <begin position="3"/>
        <end position="37"/>
    </location>
</feature>
<dbReference type="Proteomes" id="UP000228767">
    <property type="component" value="Unassembled WGS sequence"/>
</dbReference>
<dbReference type="Pfam" id="PF13245">
    <property type="entry name" value="AAA_19"/>
    <property type="match status" value="1"/>
</dbReference>
<dbReference type="InterPro" id="IPR027417">
    <property type="entry name" value="P-loop_NTPase"/>
</dbReference>
<dbReference type="PANTHER" id="PTHR11070:SF17">
    <property type="entry name" value="DNA HELICASE IV"/>
    <property type="match status" value="1"/>
</dbReference>
<sequence length="613" mass="70668">MTKEEKQRLLSELQARLARVREKIERAIEREKSQSRKPQSEVNRMIAEEKMSYLFLQSVGEKRIQELELLRGSPFFVHCELELTDGSGKHLDLYIGRFGFFEEQIYSWVAPVATIRFDAPGEVSYQTPKGERRHALMRTKEQFMVVDGRIVFYAREELGHSRELVHQEHFTRKEGFVLPEIVAQMERAQDAVIRAHHVGPFAISGPAGSGKTTLALHRVAYLTQAPDTAEFYPGHKSVVFVQDNGTKDYFTHLLPELGITNVAITTFAEWAMKTLDLPGYYGYAYTERFGGGELNEDRYELAKLRALRQSKPARFTEAGYKLLWTHYEKHFNPADKLLFAWQTADKLLDRFDLTIMLRSLLATKKKFVMEYESYYSKNGAELKKMKEKREIQYNLVVVDEFQNYLPESLAVLQRCAEPERRTMLYVGDLAQRVRLGTVQGWEELGETIHTDRRVVLEKVYRNTKRILEYIRALGYAVEIPASLREGELVREVECGSPTEEIAYIKKLLATKSEGLIGVLAKNADYLEPFRETFRRSERVHVSTMAEAQGVEFERVVIVGIRPDLFSTAYARALGPDFEATKARIYRDLLYVALTRAMNELHVLGRCSLKEALL</sequence>